<keyword evidence="2" id="KW-0964">Secreted</keyword>
<dbReference type="PANTHER" id="PTHR38340:SF1">
    <property type="entry name" value="S-LAYER PROTEIN"/>
    <property type="match status" value="1"/>
</dbReference>
<dbReference type="PRINTS" id="PR00313">
    <property type="entry name" value="CABNDNGRPT"/>
</dbReference>
<evidence type="ECO:0000256" key="2">
    <source>
        <dbReference type="ARBA" id="ARBA00022525"/>
    </source>
</evidence>
<dbReference type="GO" id="GO:0005576">
    <property type="term" value="C:extracellular region"/>
    <property type="evidence" value="ECO:0007669"/>
    <property type="project" value="UniProtKB-SubCell"/>
</dbReference>
<dbReference type="PROSITE" id="PS00330">
    <property type="entry name" value="HEMOLYSIN_CALCIUM"/>
    <property type="match status" value="2"/>
</dbReference>
<sequence>MVTTPDFSFFPPRQLATDFDDFIVLNSVPGQNSLIGYAGGAWALAGNDTIFGSNLSEVILGNLNNDQLRGGSGGDRLLGGQNEDLLFGENGDDLLRGDLGNDQLFGEAGNDTLRGGQGNDLLDGGIGQDFIIGDLGVDSLVGGNGFDTLVLRTDEANINPNFVDLILDWNPTQDLIGLTNGLCTCDLGFDTSRNLAGGGANDTLIIIGSTGQSLGIVVDYTLGLGSANFTTLTQNDLQVGSNVFFPLIP</sequence>
<evidence type="ECO:0008006" key="5">
    <source>
        <dbReference type="Google" id="ProtNLM"/>
    </source>
</evidence>
<dbReference type="PANTHER" id="PTHR38340">
    <property type="entry name" value="S-LAYER PROTEIN"/>
    <property type="match status" value="1"/>
</dbReference>
<evidence type="ECO:0000256" key="1">
    <source>
        <dbReference type="ARBA" id="ARBA00004613"/>
    </source>
</evidence>
<dbReference type="Pfam" id="PF00353">
    <property type="entry name" value="HemolysinCabind"/>
    <property type="match status" value="2"/>
</dbReference>
<organism evidence="3 4">
    <name type="scientific">Roseofilum reptotaenium AO1-A</name>
    <dbReference type="NCBI Taxonomy" id="1925591"/>
    <lineage>
        <taxon>Bacteria</taxon>
        <taxon>Bacillati</taxon>
        <taxon>Cyanobacteriota</taxon>
        <taxon>Cyanophyceae</taxon>
        <taxon>Desertifilales</taxon>
        <taxon>Desertifilaceae</taxon>
        <taxon>Roseofilum</taxon>
    </lineage>
</organism>
<name>A0A1L9QLI8_9CYAN</name>
<dbReference type="EMBL" id="MLAW01000051">
    <property type="protein sequence ID" value="OJJ19746.1"/>
    <property type="molecule type" value="Genomic_DNA"/>
</dbReference>
<dbReference type="Proteomes" id="UP000183940">
    <property type="component" value="Unassembled WGS sequence"/>
</dbReference>
<comment type="subcellular location">
    <subcellularLocation>
        <location evidence="1">Secreted</location>
    </subcellularLocation>
</comment>
<proteinExistence type="predicted"/>
<dbReference type="InterPro" id="IPR018511">
    <property type="entry name" value="Hemolysin-typ_Ca-bd_CS"/>
</dbReference>
<protein>
    <recommendedName>
        <fullName evidence="5">Calcium-binding protein</fullName>
    </recommendedName>
</protein>
<evidence type="ECO:0000313" key="4">
    <source>
        <dbReference type="Proteomes" id="UP000183940"/>
    </source>
</evidence>
<reference evidence="3" key="1">
    <citation type="submission" date="2016-10" db="EMBL/GenBank/DDBJ databases">
        <title>CRISPR-Cas defence system in Roseofilum reptotaenium: evidence of a bacteriophage-cyanobacterium arms race in the coral black band disease.</title>
        <authorList>
            <person name="Buerger P."/>
            <person name="Wood-Charlson E.M."/>
            <person name="Weynberg K.D."/>
            <person name="Willis B."/>
            <person name="Van Oppen M.J."/>
        </authorList>
    </citation>
    <scope>NUCLEOTIDE SEQUENCE [LARGE SCALE GENOMIC DNA]</scope>
    <source>
        <strain evidence="3">AO1-A</strain>
    </source>
</reference>
<comment type="caution">
    <text evidence="3">The sequence shown here is derived from an EMBL/GenBank/DDBJ whole genome shotgun (WGS) entry which is preliminary data.</text>
</comment>
<dbReference type="GO" id="GO:0005509">
    <property type="term" value="F:calcium ion binding"/>
    <property type="evidence" value="ECO:0007669"/>
    <property type="project" value="InterPro"/>
</dbReference>
<dbReference type="InterPro" id="IPR050557">
    <property type="entry name" value="RTX_toxin/Mannuronan_C5-epim"/>
</dbReference>
<dbReference type="Gene3D" id="2.150.10.10">
    <property type="entry name" value="Serralysin-like metalloprotease, C-terminal"/>
    <property type="match status" value="2"/>
</dbReference>
<dbReference type="InterPro" id="IPR001343">
    <property type="entry name" value="Hemolysn_Ca-bd"/>
</dbReference>
<dbReference type="InterPro" id="IPR011049">
    <property type="entry name" value="Serralysin-like_metalloprot_C"/>
</dbReference>
<dbReference type="SUPFAM" id="SSF51120">
    <property type="entry name" value="beta-Roll"/>
    <property type="match status" value="2"/>
</dbReference>
<dbReference type="STRING" id="1925591.BI308_21530"/>
<accession>A0A1L9QLI8</accession>
<gene>
    <name evidence="3" type="ORF">BI308_21530</name>
</gene>
<dbReference type="AlphaFoldDB" id="A0A1L9QLI8"/>
<evidence type="ECO:0000313" key="3">
    <source>
        <dbReference type="EMBL" id="OJJ19746.1"/>
    </source>
</evidence>
<keyword evidence="4" id="KW-1185">Reference proteome</keyword>